<protein>
    <submittedName>
        <fullName evidence="1">Uncharacterized protein</fullName>
    </submittedName>
</protein>
<dbReference type="EMBL" id="FMJC01000001">
    <property type="protein sequence ID" value="SCM70762.1"/>
    <property type="molecule type" value="Genomic_DNA"/>
</dbReference>
<accession>A0A212KZQ9</accession>
<proteinExistence type="predicted"/>
<gene>
    <name evidence="1" type="ORF">KL86DES1_10614</name>
</gene>
<sequence length="56" mass="5964">MAGKYPGAPIAVRATVRIRRRNGGCLIVSTAGWRAKVYNPNCSLTRTRQGGSCSAI</sequence>
<name>A0A212KZQ9_9BACT</name>
<reference evidence="1" key="1">
    <citation type="submission" date="2016-08" db="EMBL/GenBank/DDBJ databases">
        <authorList>
            <person name="Seilhamer J.J."/>
        </authorList>
    </citation>
    <scope>NUCLEOTIDE SEQUENCE</scope>
    <source>
        <strain evidence="1">86-1</strain>
    </source>
</reference>
<dbReference type="AlphaFoldDB" id="A0A212KZQ9"/>
<organism evidence="1">
    <name type="scientific">uncultured Desulfovibrio sp</name>
    <dbReference type="NCBI Taxonomy" id="167968"/>
    <lineage>
        <taxon>Bacteria</taxon>
        <taxon>Pseudomonadati</taxon>
        <taxon>Thermodesulfobacteriota</taxon>
        <taxon>Desulfovibrionia</taxon>
        <taxon>Desulfovibrionales</taxon>
        <taxon>Desulfovibrionaceae</taxon>
        <taxon>Desulfovibrio</taxon>
        <taxon>environmental samples</taxon>
    </lineage>
</organism>
<evidence type="ECO:0000313" key="1">
    <source>
        <dbReference type="EMBL" id="SCM70762.1"/>
    </source>
</evidence>